<dbReference type="PANTHER" id="PTHR34203">
    <property type="entry name" value="METHYLTRANSFERASE, FKBM FAMILY PROTEIN"/>
    <property type="match status" value="1"/>
</dbReference>
<dbReference type="InterPro" id="IPR029063">
    <property type="entry name" value="SAM-dependent_MTases_sf"/>
</dbReference>
<dbReference type="Gene3D" id="3.40.50.150">
    <property type="entry name" value="Vaccinia Virus protein VP39"/>
    <property type="match status" value="1"/>
</dbReference>
<evidence type="ECO:0000313" key="2">
    <source>
        <dbReference type="EMBL" id="MCW4450595.1"/>
    </source>
</evidence>
<sequence>MTRREHLKKTVKSIKNQFVGDRRSRRLFLAAFYNHYISKNLNLPVFIKFPKAQFKYQNVTLETRPDTIDFWATLESYEPDLTQFLTEFLNGEKGTFIDVGAHIGRFSTLMAKQGWQVISFEPLKTNFQALENNLKVNHTNGNVRIFNAGLGNKTGNSTIYFNSLELGEASVTEKNGDNKDAVQILRFDDLYKDFDISDFCIVKVDVEGYEEQVIEGMQEFVKTHKPLFVIELWAEKSPKLVEFLKSQGYKRLHIFWFIEEKHHPYISQMYARYNRYHLNYDYE</sequence>
<dbReference type="NCBIfam" id="TIGR01444">
    <property type="entry name" value="fkbM_fam"/>
    <property type="match status" value="1"/>
</dbReference>
<keyword evidence="2" id="KW-0808">Transferase</keyword>
<feature type="domain" description="Methyltransferase FkbM" evidence="1">
    <location>
        <begin position="98"/>
        <end position="250"/>
    </location>
</feature>
<dbReference type="EMBL" id="JAPCHZ010000001">
    <property type="protein sequence ID" value="MCW4450595.1"/>
    <property type="molecule type" value="Genomic_DNA"/>
</dbReference>
<dbReference type="InterPro" id="IPR052514">
    <property type="entry name" value="SAM-dependent_MTase"/>
</dbReference>
<comment type="caution">
    <text evidence="2">The sequence shown here is derived from an EMBL/GenBank/DDBJ whole genome shotgun (WGS) entry which is preliminary data.</text>
</comment>
<keyword evidence="3" id="KW-1185">Reference proteome</keyword>
<name>A0ABT3JIJ5_9FLAO</name>
<dbReference type="Pfam" id="PF05050">
    <property type="entry name" value="Methyltransf_21"/>
    <property type="match status" value="1"/>
</dbReference>
<evidence type="ECO:0000259" key="1">
    <source>
        <dbReference type="Pfam" id="PF05050"/>
    </source>
</evidence>
<dbReference type="GO" id="GO:0008168">
    <property type="term" value="F:methyltransferase activity"/>
    <property type="evidence" value="ECO:0007669"/>
    <property type="project" value="UniProtKB-KW"/>
</dbReference>
<accession>A0ABT3JIJ5</accession>
<reference evidence="2 3" key="1">
    <citation type="submission" date="2022-10" db="EMBL/GenBank/DDBJ databases">
        <title>Kaistella sp. BT-6-1-3.</title>
        <authorList>
            <person name="Ai J."/>
            <person name="Deng Z."/>
        </authorList>
    </citation>
    <scope>NUCLEOTIDE SEQUENCE [LARGE SCALE GENOMIC DNA]</scope>
    <source>
        <strain evidence="2 3">BT6-1-3</strain>
    </source>
</reference>
<proteinExistence type="predicted"/>
<protein>
    <submittedName>
        <fullName evidence="2">FkbM family methyltransferase</fullName>
    </submittedName>
</protein>
<dbReference type="SUPFAM" id="SSF53335">
    <property type="entry name" value="S-adenosyl-L-methionine-dependent methyltransferases"/>
    <property type="match status" value="1"/>
</dbReference>
<keyword evidence="2" id="KW-0489">Methyltransferase</keyword>
<dbReference type="RefSeq" id="WP_265142870.1">
    <property type="nucleotide sequence ID" value="NZ_JAPCHZ010000001.1"/>
</dbReference>
<organism evidence="2 3">
    <name type="scientific">Kaistella yananensis</name>
    <dbReference type="NCBI Taxonomy" id="2989820"/>
    <lineage>
        <taxon>Bacteria</taxon>
        <taxon>Pseudomonadati</taxon>
        <taxon>Bacteroidota</taxon>
        <taxon>Flavobacteriia</taxon>
        <taxon>Flavobacteriales</taxon>
        <taxon>Weeksellaceae</taxon>
        <taxon>Chryseobacterium group</taxon>
        <taxon>Kaistella</taxon>
    </lineage>
</organism>
<dbReference type="GO" id="GO:0032259">
    <property type="term" value="P:methylation"/>
    <property type="evidence" value="ECO:0007669"/>
    <property type="project" value="UniProtKB-KW"/>
</dbReference>
<dbReference type="Proteomes" id="UP001209107">
    <property type="component" value="Unassembled WGS sequence"/>
</dbReference>
<evidence type="ECO:0000313" key="3">
    <source>
        <dbReference type="Proteomes" id="UP001209107"/>
    </source>
</evidence>
<dbReference type="InterPro" id="IPR006342">
    <property type="entry name" value="FkbM_mtfrase"/>
</dbReference>
<dbReference type="PANTHER" id="PTHR34203:SF15">
    <property type="entry name" value="SLL1173 PROTEIN"/>
    <property type="match status" value="1"/>
</dbReference>
<gene>
    <name evidence="2" type="ORF">OK344_00020</name>
</gene>